<evidence type="ECO:0000313" key="2">
    <source>
        <dbReference type="Proteomes" id="UP000198923"/>
    </source>
</evidence>
<dbReference type="RefSeq" id="WP_093172103.1">
    <property type="nucleotide sequence ID" value="NZ_FNCN01000020.1"/>
</dbReference>
<evidence type="ECO:0000313" key="1">
    <source>
        <dbReference type="EMBL" id="SDH66687.1"/>
    </source>
</evidence>
<dbReference type="OrthoDB" id="4233790at2"/>
<proteinExistence type="predicted"/>
<dbReference type="Proteomes" id="UP000198923">
    <property type="component" value="Unassembled WGS sequence"/>
</dbReference>
<dbReference type="AlphaFoldDB" id="A0A1G8EA18"/>
<organism evidence="1 2">
    <name type="scientific">Sinosporangium album</name>
    <dbReference type="NCBI Taxonomy" id="504805"/>
    <lineage>
        <taxon>Bacteria</taxon>
        <taxon>Bacillati</taxon>
        <taxon>Actinomycetota</taxon>
        <taxon>Actinomycetes</taxon>
        <taxon>Streptosporangiales</taxon>
        <taxon>Streptosporangiaceae</taxon>
        <taxon>Sinosporangium</taxon>
    </lineage>
</organism>
<protein>
    <submittedName>
        <fullName evidence="1">Uncharacterized protein</fullName>
    </submittedName>
</protein>
<accession>A0A1G8EA18</accession>
<keyword evidence="2" id="KW-1185">Reference proteome</keyword>
<dbReference type="EMBL" id="FNCN01000020">
    <property type="protein sequence ID" value="SDH66687.1"/>
    <property type="molecule type" value="Genomic_DNA"/>
</dbReference>
<sequence>MGRTVHEDAAATLLDDILTTPEAAATFAEIRSRLRTQSNHWFNDGYIDAIGQLHAKDPADWPAEQAAAFTLIHSRLMAGTYMHLRAKLGQPPGPDADRTGNAEALTRLPWPLTARLDLAQQGADQDGTLAWRCSVTADGCSTGTALLPDCANEAPSPLTTVRSIPPRTVPLEVGYTMPSRTLLHLHRDGGVARWPHRSTDIHILVNLASGSIDD</sequence>
<name>A0A1G8EA18_9ACTN</name>
<reference evidence="1 2" key="1">
    <citation type="submission" date="2016-10" db="EMBL/GenBank/DDBJ databases">
        <authorList>
            <person name="de Groot N.N."/>
        </authorList>
    </citation>
    <scope>NUCLEOTIDE SEQUENCE [LARGE SCALE GENOMIC DNA]</scope>
    <source>
        <strain evidence="1 2">CPCC 201354</strain>
    </source>
</reference>
<dbReference type="STRING" id="504805.SAMN05421505_1204"/>
<gene>
    <name evidence="1" type="ORF">SAMN05421505_1204</name>
</gene>